<proteinExistence type="predicted"/>
<dbReference type="EMBL" id="LPXO01000011">
    <property type="protein sequence ID" value="KUF09716.1"/>
    <property type="molecule type" value="Genomic_DNA"/>
</dbReference>
<dbReference type="Pfam" id="PF09898">
    <property type="entry name" value="DUF2125"/>
    <property type="match status" value="1"/>
</dbReference>
<gene>
    <name evidence="1" type="ORF">AVJ23_16315</name>
</gene>
<evidence type="ECO:0000313" key="1">
    <source>
        <dbReference type="EMBL" id="KUF09716.1"/>
    </source>
</evidence>
<sequence length="296" mass="31770">MKRWIALAVVAALAWSGWWAWSARALRGDLDRWVTALETAGWQVAIEDTRLRGFPSRLDLTLEGIDVTGPDGRLRWQAPFLQVLGLTYKPGHKILALPDTQMVTWDRTELPIAATGLRASVIYDGDRALRRANLEAETLTLPGPDGDLRLDGLRLAAARQGAEILAGLEAGLEGAPTPRLSLQLAARFEGTWSLDSPSGVLPRLDRLDVRQAGVTGPQAQVDADGLLRFDPRAHGALELQSPDWGAALEMLAEAGLLGADGRAALAAAVTEGPLTVTVEGDAFRTGDRALGRLSLR</sequence>
<evidence type="ECO:0000313" key="2">
    <source>
        <dbReference type="Proteomes" id="UP000054396"/>
    </source>
</evidence>
<comment type="caution">
    <text evidence="1">The sequence shown here is derived from an EMBL/GenBank/DDBJ whole genome shotgun (WGS) entry which is preliminary data.</text>
</comment>
<evidence type="ECO:0008006" key="3">
    <source>
        <dbReference type="Google" id="ProtNLM"/>
    </source>
</evidence>
<reference evidence="1 2" key="1">
    <citation type="submission" date="2015-12" db="EMBL/GenBank/DDBJ databases">
        <authorList>
            <person name="Shamseldin A."/>
            <person name="Moawad H."/>
            <person name="Abd El-Rahim W.M."/>
            <person name="Sadowsky M.J."/>
        </authorList>
    </citation>
    <scope>NUCLEOTIDE SEQUENCE [LARGE SCALE GENOMIC DNA]</scope>
    <source>
        <strain evidence="1 2">SJ5A-1</strain>
    </source>
</reference>
<dbReference type="RefSeq" id="WP_058863280.1">
    <property type="nucleotide sequence ID" value="NZ_LPXO01000011.1"/>
</dbReference>
<name>A0A0W7WGT8_9RHOB</name>
<protein>
    <recommendedName>
        <fullName evidence="3">DUF2125 domain-containing protein</fullName>
    </recommendedName>
</protein>
<accession>A0A0W7WGT8</accession>
<dbReference type="InterPro" id="IPR018666">
    <property type="entry name" value="DUF2125"/>
</dbReference>
<organism evidence="1 2">
    <name type="scientific">Pseudoponticoccus marisrubri</name>
    <dbReference type="NCBI Taxonomy" id="1685382"/>
    <lineage>
        <taxon>Bacteria</taxon>
        <taxon>Pseudomonadati</taxon>
        <taxon>Pseudomonadota</taxon>
        <taxon>Alphaproteobacteria</taxon>
        <taxon>Rhodobacterales</taxon>
        <taxon>Roseobacteraceae</taxon>
        <taxon>Pseudoponticoccus</taxon>
    </lineage>
</organism>
<dbReference type="OrthoDB" id="7625707at2"/>
<keyword evidence="2" id="KW-1185">Reference proteome</keyword>
<dbReference type="Proteomes" id="UP000054396">
    <property type="component" value="Unassembled WGS sequence"/>
</dbReference>
<dbReference type="AlphaFoldDB" id="A0A0W7WGT8"/>
<dbReference type="STRING" id="1685382.AVJ23_16315"/>